<protein>
    <recommendedName>
        <fullName evidence="3 10">Alkylglycerone-phosphate synthase</fullName>
        <shortName evidence="10">Alkyl-DHAP synthase</shortName>
        <ecNumber evidence="3 10">2.5.1.26</ecNumber>
    </recommendedName>
</protein>
<dbReference type="InterPro" id="IPR006094">
    <property type="entry name" value="Oxid_FAD_bind_N"/>
</dbReference>
<dbReference type="EMBL" id="JNBR01000366">
    <property type="protein sequence ID" value="OQR94339.1"/>
    <property type="molecule type" value="Genomic_DNA"/>
</dbReference>
<dbReference type="GO" id="GO:0008609">
    <property type="term" value="F:alkylglycerone-phosphate synthase activity"/>
    <property type="evidence" value="ECO:0007669"/>
    <property type="project" value="UniProtKB-EC"/>
</dbReference>
<dbReference type="InterPro" id="IPR016164">
    <property type="entry name" value="FAD-linked_Oxase-like_C"/>
</dbReference>
<evidence type="ECO:0000256" key="3">
    <source>
        <dbReference type="ARBA" id="ARBA00012385"/>
    </source>
</evidence>
<comment type="cofactor">
    <cofactor evidence="8 10">
        <name>FAD</name>
        <dbReference type="ChEBI" id="CHEBI:57692"/>
    </cofactor>
</comment>
<keyword evidence="10" id="KW-0808">Transferase</keyword>
<evidence type="ECO:0000313" key="13">
    <source>
        <dbReference type="Proteomes" id="UP000243579"/>
    </source>
</evidence>
<dbReference type="EC" id="2.5.1.26" evidence="3 10"/>
<keyword evidence="5 8" id="KW-0274">FAD</keyword>
<dbReference type="InterPro" id="IPR016167">
    <property type="entry name" value="FAD-bd_PCMH_sub1"/>
</dbReference>
<dbReference type="OrthoDB" id="7786253at2759"/>
<dbReference type="Gene3D" id="3.30.465.10">
    <property type="match status" value="1"/>
</dbReference>
<keyword evidence="10" id="KW-0444">Lipid biosynthesis</keyword>
<feature type="site" description="Important for enzyme activity" evidence="9">
    <location>
        <position position="364"/>
    </location>
</feature>
<evidence type="ECO:0000256" key="10">
    <source>
        <dbReference type="RuleBase" id="RU363113"/>
    </source>
</evidence>
<dbReference type="SUPFAM" id="SSF55103">
    <property type="entry name" value="FAD-linked oxidases, C-terminal domain"/>
    <property type="match status" value="1"/>
</dbReference>
<dbReference type="InterPro" id="IPR016169">
    <property type="entry name" value="FAD-bd_PCMH_sub2"/>
</dbReference>
<proteinExistence type="inferred from homology"/>
<dbReference type="GO" id="GO:0005777">
    <property type="term" value="C:peroxisome"/>
    <property type="evidence" value="ECO:0007669"/>
    <property type="project" value="UniProtKB-SubCell"/>
</dbReference>
<dbReference type="SUPFAM" id="SSF56176">
    <property type="entry name" value="FAD-binding/transporter-associated domain-like"/>
    <property type="match status" value="1"/>
</dbReference>
<evidence type="ECO:0000256" key="5">
    <source>
        <dbReference type="ARBA" id="ARBA00022827"/>
    </source>
</evidence>
<gene>
    <name evidence="12" type="ORF">ACHHYP_01469</name>
</gene>
<evidence type="ECO:0000256" key="8">
    <source>
        <dbReference type="PIRSR" id="PIRSR625650-3"/>
    </source>
</evidence>
<dbReference type="Pfam" id="PF01565">
    <property type="entry name" value="FAD_binding_4"/>
    <property type="match status" value="1"/>
</dbReference>
<comment type="similarity">
    <text evidence="2 10">Belongs to the FAD-binding oxidoreductase/transferase type 4 family.</text>
</comment>
<dbReference type="Pfam" id="PF02913">
    <property type="entry name" value="FAD-oxidase_C"/>
    <property type="match status" value="1"/>
</dbReference>
<dbReference type="UniPathway" id="UPA00781"/>
<feature type="binding site" evidence="8">
    <location>
        <begin position="261"/>
        <end position="264"/>
    </location>
    <ligand>
        <name>FAD</name>
        <dbReference type="ChEBI" id="CHEBI:57692"/>
    </ligand>
</feature>
<dbReference type="InterPro" id="IPR016166">
    <property type="entry name" value="FAD-bd_PCMH"/>
</dbReference>
<sequence>MSGAQDGASLKRLQSVLSHVREAPAPVASSKTRWDGWGYEDTNIFLNPQGVVEFAGTRYEEVFPAARVLPGVRAWAESKVGLDVDRRITMNSSPPKIKAGSEVMNQGFLAAMEAQALPVDLDPITRVRHSHGQTCGEIFRIRTCTEFERVPDAVISPLTHEQVQAVVSAAVEHNVVIIPYGGGTNVSNALTCTEDERRMIVSLDMRKMTAILSVDKENMTAVVEAGITGLDLHNKLKNKGVTLGHEPDSWEFSTVGGWVATRASGMKKNTYGNIEDMVINLTMVTPQGTLTKSCNVPRVSMGPDMVQLALGSEGQFGVVTRVMFRVRPLPEVQLYDSILFPTFPDGIAALNDITRKGCIPASLRLLDNTQFQLGQALKPESSHPMTAHLISLATKAYVTKIKGFDVNTMCAATILFEGTKEQTERYQREIHAIAAKHGGMIGGAENGKRGYFLTYVIAYIRDFVMDFYFLTDSFETAVPWSNVTQLVADIQEEIPRVCADHGVANKPVVMCRISQVYESGVCLYVYYGVNFYGVDEPLKLFHTIEQSCVDVMIRNGAALSHHHGIGKHRKKWLPQVVSPPALTALHGLKAAVDPTNVFATNNIITTTPPLSK</sequence>
<evidence type="ECO:0000256" key="6">
    <source>
        <dbReference type="PIRSR" id="PIRSR625650-1"/>
    </source>
</evidence>
<dbReference type="PANTHER" id="PTHR46568:SF1">
    <property type="entry name" value="ALKYLDIHYDROXYACETONEPHOSPHATE SYNTHASE, PEROXISOMAL"/>
    <property type="match status" value="1"/>
</dbReference>
<evidence type="ECO:0000313" key="12">
    <source>
        <dbReference type="EMBL" id="OQR94339.1"/>
    </source>
</evidence>
<evidence type="ECO:0000256" key="2">
    <source>
        <dbReference type="ARBA" id="ARBA00008000"/>
    </source>
</evidence>
<comment type="catalytic activity">
    <reaction evidence="10">
        <text>a long chain fatty alcohol + a 1-acylglycerone 3-phosphate = a 1-O-alkylglycerone 3-phosphate + a long-chain fatty acid + H(+)</text>
        <dbReference type="Rhea" id="RHEA:36171"/>
        <dbReference type="ChEBI" id="CHEBI:15378"/>
        <dbReference type="ChEBI" id="CHEBI:17135"/>
        <dbReference type="ChEBI" id="CHEBI:57534"/>
        <dbReference type="ChEBI" id="CHEBI:57560"/>
        <dbReference type="ChEBI" id="CHEBI:73315"/>
        <dbReference type="EC" id="2.5.1.26"/>
    </reaction>
</comment>
<comment type="pathway">
    <text evidence="1 10">Glycerolipid metabolism; ether lipid biosynthesis.</text>
</comment>
<dbReference type="Gene3D" id="1.10.45.10">
    <property type="entry name" value="Vanillyl-alcohol Oxidase, Chain A, domain 4"/>
    <property type="match status" value="1"/>
</dbReference>
<keyword evidence="10" id="KW-0576">Peroxisome</keyword>
<dbReference type="PANTHER" id="PTHR46568">
    <property type="entry name" value="ALKYLDIHYDROXYACETONEPHOSPHATE SYNTHASE, PEROXISOMAL"/>
    <property type="match status" value="1"/>
</dbReference>
<dbReference type="PROSITE" id="PS51387">
    <property type="entry name" value="FAD_PCMH"/>
    <property type="match status" value="1"/>
</dbReference>
<dbReference type="STRING" id="1202772.A0A1V9Z8N3"/>
<dbReference type="InterPro" id="IPR016171">
    <property type="entry name" value="Vanillyl_alc_oxidase_C-sub2"/>
</dbReference>
<dbReference type="InterPro" id="IPR025650">
    <property type="entry name" value="Alkyl-DHAP_Synthase"/>
</dbReference>
<evidence type="ECO:0000256" key="9">
    <source>
        <dbReference type="PIRSR" id="PIRSR625650-4"/>
    </source>
</evidence>
<evidence type="ECO:0000256" key="1">
    <source>
        <dbReference type="ARBA" id="ARBA00004670"/>
    </source>
</evidence>
<comment type="subcellular location">
    <subcellularLocation>
        <location evidence="10">Peroxisome</location>
    </subcellularLocation>
</comment>
<feature type="active site" description="Proton donor/acceptor" evidence="6">
    <location>
        <position position="524"/>
    </location>
</feature>
<dbReference type="InterPro" id="IPR004113">
    <property type="entry name" value="FAD-bd_oxidored_4_C"/>
</dbReference>
<comment type="caution">
    <text evidence="12">The sequence shown here is derived from an EMBL/GenBank/DDBJ whole genome shotgun (WGS) entry which is preliminary data.</text>
</comment>
<dbReference type="Gene3D" id="3.30.70.3450">
    <property type="match status" value="1"/>
</dbReference>
<organism evidence="12 13">
    <name type="scientific">Achlya hypogyna</name>
    <name type="common">Oomycete</name>
    <name type="synonym">Protoachlya hypogyna</name>
    <dbReference type="NCBI Taxonomy" id="1202772"/>
    <lineage>
        <taxon>Eukaryota</taxon>
        <taxon>Sar</taxon>
        <taxon>Stramenopiles</taxon>
        <taxon>Oomycota</taxon>
        <taxon>Saprolegniomycetes</taxon>
        <taxon>Saprolegniales</taxon>
        <taxon>Achlyaceae</taxon>
        <taxon>Achlya</taxon>
    </lineage>
</organism>
<dbReference type="Proteomes" id="UP000243579">
    <property type="component" value="Unassembled WGS sequence"/>
</dbReference>
<name>A0A1V9Z8N3_ACHHY</name>
<keyword evidence="13" id="KW-1185">Reference proteome</keyword>
<feature type="binding site" evidence="7">
    <location>
        <position position="461"/>
    </location>
    <ligand>
        <name>substrate</name>
    </ligand>
</feature>
<dbReference type="GO" id="GO:0008611">
    <property type="term" value="P:ether lipid biosynthetic process"/>
    <property type="evidence" value="ECO:0007669"/>
    <property type="project" value="UniProtKB-UniPathway"/>
</dbReference>
<dbReference type="GO" id="GO:0071949">
    <property type="term" value="F:FAD binding"/>
    <property type="evidence" value="ECO:0007669"/>
    <property type="project" value="InterPro"/>
</dbReference>
<evidence type="ECO:0000256" key="7">
    <source>
        <dbReference type="PIRSR" id="PIRSR625650-2"/>
    </source>
</evidence>
<evidence type="ECO:0000259" key="11">
    <source>
        <dbReference type="PROSITE" id="PS51387"/>
    </source>
</evidence>
<dbReference type="InterPro" id="IPR036318">
    <property type="entry name" value="FAD-bd_PCMH-like_sf"/>
</dbReference>
<feature type="binding site" evidence="8">
    <location>
        <begin position="313"/>
        <end position="319"/>
    </location>
    <ligand>
        <name>FAD</name>
        <dbReference type="ChEBI" id="CHEBI:57692"/>
    </ligand>
</feature>
<accession>A0A1V9Z8N3</accession>
<comment type="subunit">
    <text evidence="10">Homodimer.</text>
</comment>
<dbReference type="AlphaFoldDB" id="A0A1V9Z8N3"/>
<dbReference type="Gene3D" id="3.30.43.10">
    <property type="entry name" value="Uridine Diphospho-n-acetylenolpyruvylglucosamine Reductase, domain 2"/>
    <property type="match status" value="1"/>
</dbReference>
<comment type="function">
    <text evidence="10">Catalyzes the exchange of an acyl for a long-chain alkyl group and the formation of the ether bond in the biosynthesis of ether phospholipids.</text>
</comment>
<keyword evidence="10" id="KW-0443">Lipid metabolism</keyword>
<reference evidence="12 13" key="1">
    <citation type="journal article" date="2014" name="Genome Biol. Evol.">
        <title>The secreted proteins of Achlya hypogyna and Thraustotheca clavata identify the ancestral oomycete secretome and reveal gene acquisitions by horizontal gene transfer.</title>
        <authorList>
            <person name="Misner I."/>
            <person name="Blouin N."/>
            <person name="Leonard G."/>
            <person name="Richards T.A."/>
            <person name="Lane C.E."/>
        </authorList>
    </citation>
    <scope>NUCLEOTIDE SEQUENCE [LARGE SCALE GENOMIC DNA]</scope>
    <source>
        <strain evidence="12 13">ATCC 48635</strain>
    </source>
</reference>
<dbReference type="Gene3D" id="3.30.300.330">
    <property type="match status" value="1"/>
</dbReference>
<feature type="domain" description="FAD-binding PCMH-type" evidence="11">
    <location>
        <begin position="147"/>
        <end position="329"/>
    </location>
</feature>
<keyword evidence="4 10" id="KW-0285">Flavoprotein</keyword>
<feature type="binding site" evidence="8">
    <location>
        <begin position="248"/>
        <end position="254"/>
    </location>
    <ligand>
        <name>FAD</name>
        <dbReference type="ChEBI" id="CHEBI:57692"/>
    </ligand>
</feature>
<evidence type="ECO:0000256" key="4">
    <source>
        <dbReference type="ARBA" id="ARBA00022630"/>
    </source>
</evidence>